<evidence type="ECO:0000313" key="2">
    <source>
        <dbReference type="Proteomes" id="UP000245626"/>
    </source>
</evidence>
<organism evidence="1 2">
    <name type="scientific">Violaceomyces palustris</name>
    <dbReference type="NCBI Taxonomy" id="1673888"/>
    <lineage>
        <taxon>Eukaryota</taxon>
        <taxon>Fungi</taxon>
        <taxon>Dikarya</taxon>
        <taxon>Basidiomycota</taxon>
        <taxon>Ustilaginomycotina</taxon>
        <taxon>Ustilaginomycetes</taxon>
        <taxon>Violaceomycetales</taxon>
        <taxon>Violaceomycetaceae</taxon>
        <taxon>Violaceomyces</taxon>
    </lineage>
</organism>
<protein>
    <submittedName>
        <fullName evidence="1">Uncharacterized protein</fullName>
    </submittedName>
</protein>
<proteinExistence type="predicted"/>
<dbReference type="EMBL" id="KZ820664">
    <property type="protein sequence ID" value="PWN46862.1"/>
    <property type="molecule type" value="Genomic_DNA"/>
</dbReference>
<reference evidence="1 2" key="1">
    <citation type="journal article" date="2018" name="Mol. Biol. Evol.">
        <title>Broad Genomic Sampling Reveals a Smut Pathogenic Ancestry of the Fungal Clade Ustilaginomycotina.</title>
        <authorList>
            <person name="Kijpornyongpan T."/>
            <person name="Mondo S.J."/>
            <person name="Barry K."/>
            <person name="Sandor L."/>
            <person name="Lee J."/>
            <person name="Lipzen A."/>
            <person name="Pangilinan J."/>
            <person name="LaButti K."/>
            <person name="Hainaut M."/>
            <person name="Henrissat B."/>
            <person name="Grigoriev I.V."/>
            <person name="Spatafora J.W."/>
            <person name="Aime M.C."/>
        </authorList>
    </citation>
    <scope>NUCLEOTIDE SEQUENCE [LARGE SCALE GENOMIC DNA]</scope>
    <source>
        <strain evidence="1 2">SA 807</strain>
    </source>
</reference>
<keyword evidence="2" id="KW-1185">Reference proteome</keyword>
<sequence>MSLPAPFQLLNLVAVQGNSTASATTNTTTSIDDSIFVPTALVKAGVTYIILYSTLATLLFVLLCVVLLKDGLRAHKRKLPIFWTLGVAMIGGLLGSVLNTVFWATQLFGTADENLMFRFWMASSAMLYIVPLITHCAITMRIASFYPPSLAKAWKRASVIAFPVMIKVVRLAAIVMIMVYSSTYYHRWGFYSSNWGDVTGLDHWSTVIAVLQFVDNLYATCFLSWKFYHFGRRSKSGLMLKRTAWFSQLLKQILFAMAFSYVLPTLFALGILICKVLPVRPQSLGYILVANVYVQIFGAVFALLSTAHRWREDRFTASLRPGASVVVPRTNGDEKEMDEDEVEGETGDIAYDRMTSSNTSNNQRYNLSINDTEYLCICGGARPEPKKSGELRFRPRFLSEGGPSQEPVPKFPAFVGGYSVRSADGGSRENFLTGATTGGGISPRTKLAEGIHDEGDSFPIHEKLSSSQEILSIPEQKEIELEGVAIQPGSGIPHSRSASELRKALPEVASSTGHSGISNDVETRRSSDATLFVQPSIVAQGPIHGSPGKDSLVAPHTSLPSQARSPSAASISNVYRPAAGLVSSKGGHMVGKSSLLGGSALSRHTSLTEERSEAIIGDESNPHPSSAHASPKRRGRASIQSSPSRPGSAPAGTSQGQGDPDAIVVIGD</sequence>
<name>A0ACD0NM11_9BASI</name>
<accession>A0ACD0NM11</accession>
<gene>
    <name evidence="1" type="ORF">IE53DRAFT_371955</name>
</gene>
<dbReference type="Proteomes" id="UP000245626">
    <property type="component" value="Unassembled WGS sequence"/>
</dbReference>
<evidence type="ECO:0000313" key="1">
    <source>
        <dbReference type="EMBL" id="PWN46862.1"/>
    </source>
</evidence>